<keyword evidence="3" id="KW-1185">Reference proteome</keyword>
<comment type="caution">
    <text evidence="2">The sequence shown here is derived from an EMBL/GenBank/DDBJ whole genome shotgun (WGS) entry which is preliminary data.</text>
</comment>
<evidence type="ECO:0000313" key="2">
    <source>
        <dbReference type="EMBL" id="KAH0567825.1"/>
    </source>
</evidence>
<dbReference type="AlphaFoldDB" id="A0AAV7J534"/>
<gene>
    <name evidence="2" type="ORF">KQX54_014528</name>
</gene>
<sequence>METPSPGRGKLNPKVVISPPVANLSDAKFEDLENPEHRNQNQIIPNVFNPKQQEIISVRNEVKTEQTIKNDPANPLIPPVPPNPDNENDRVVNLRTKSPTWRRPYAVPVSIKYAIEVVPILTNFNQPRFQQNNNYNRPNFQNPNYRNFQPPENYNRAKFQNSNYRNFQPPNNYNRNNFSRESSQPHSNNSNNRNNPSNFSNPNNFNDRNKGPVRFADDQQVPNIDQSPRNTYQGNFPPLPRAGVSREAQTERPILHIQNADTESETIEESETLGELFQSPLSN</sequence>
<feature type="compositionally biased region" description="Low complexity" evidence="1">
    <location>
        <begin position="163"/>
        <end position="177"/>
    </location>
</feature>
<feature type="compositionally biased region" description="Low complexity" evidence="1">
    <location>
        <begin position="187"/>
        <end position="206"/>
    </location>
</feature>
<dbReference type="EMBL" id="JAHXZJ010000001">
    <property type="protein sequence ID" value="KAH0567825.1"/>
    <property type="molecule type" value="Genomic_DNA"/>
</dbReference>
<name>A0AAV7J534_COTGL</name>
<dbReference type="Proteomes" id="UP000826195">
    <property type="component" value="Unassembled WGS sequence"/>
</dbReference>
<proteinExistence type="predicted"/>
<feature type="compositionally biased region" description="Pro residues" evidence="1">
    <location>
        <begin position="75"/>
        <end position="84"/>
    </location>
</feature>
<feature type="region of interest" description="Disordered" evidence="1">
    <location>
        <begin position="69"/>
        <end position="89"/>
    </location>
</feature>
<feature type="compositionally biased region" description="Acidic residues" evidence="1">
    <location>
        <begin position="262"/>
        <end position="272"/>
    </location>
</feature>
<accession>A0AAV7J534</accession>
<evidence type="ECO:0000256" key="1">
    <source>
        <dbReference type="SAM" id="MobiDB-lite"/>
    </source>
</evidence>
<evidence type="ECO:0000313" key="3">
    <source>
        <dbReference type="Proteomes" id="UP000826195"/>
    </source>
</evidence>
<protein>
    <submittedName>
        <fullName evidence="2">Uncharacterized protein</fullName>
    </submittedName>
</protein>
<feature type="compositionally biased region" description="Polar residues" evidence="1">
    <location>
        <begin position="220"/>
        <end position="234"/>
    </location>
</feature>
<reference evidence="2 3" key="1">
    <citation type="journal article" date="2021" name="J. Hered.">
        <title>A chromosome-level genome assembly of the parasitoid wasp, Cotesia glomerata (Hymenoptera: Braconidae).</title>
        <authorList>
            <person name="Pinto B.J."/>
            <person name="Weis J.J."/>
            <person name="Gamble T."/>
            <person name="Ode P.J."/>
            <person name="Paul R."/>
            <person name="Zaspel J.M."/>
        </authorList>
    </citation>
    <scope>NUCLEOTIDE SEQUENCE [LARGE SCALE GENOMIC DNA]</scope>
    <source>
        <strain evidence="2">CgM1</strain>
    </source>
</reference>
<organism evidence="2 3">
    <name type="scientific">Cotesia glomerata</name>
    <name type="common">Lepidopteran parasitic wasp</name>
    <name type="synonym">Apanteles glomeratus</name>
    <dbReference type="NCBI Taxonomy" id="32391"/>
    <lineage>
        <taxon>Eukaryota</taxon>
        <taxon>Metazoa</taxon>
        <taxon>Ecdysozoa</taxon>
        <taxon>Arthropoda</taxon>
        <taxon>Hexapoda</taxon>
        <taxon>Insecta</taxon>
        <taxon>Pterygota</taxon>
        <taxon>Neoptera</taxon>
        <taxon>Endopterygota</taxon>
        <taxon>Hymenoptera</taxon>
        <taxon>Apocrita</taxon>
        <taxon>Ichneumonoidea</taxon>
        <taxon>Braconidae</taxon>
        <taxon>Microgastrinae</taxon>
        <taxon>Cotesia</taxon>
    </lineage>
</organism>
<feature type="compositionally biased region" description="Low complexity" evidence="1">
    <location>
        <begin position="128"/>
        <end position="151"/>
    </location>
</feature>
<feature type="region of interest" description="Disordered" evidence="1">
    <location>
        <begin position="128"/>
        <end position="283"/>
    </location>
</feature>